<keyword evidence="2" id="KW-1185">Reference proteome</keyword>
<gene>
    <name evidence="1" type="ORF">FWILDA_LOCUS15090</name>
</gene>
<comment type="caution">
    <text evidence="1">The sequence shown here is derived from an EMBL/GenBank/DDBJ whole genome shotgun (WGS) entry which is preliminary data.</text>
</comment>
<dbReference type="Proteomes" id="UP001153678">
    <property type="component" value="Unassembled WGS sequence"/>
</dbReference>
<sequence>MKNFLLPYVSEVNKLDFNNISLPKWKEYTNTNEIFYNYGFDLDFVTPDVACQLFEFVDKWVKINDVIYNMQNFDDITSFAVRDSYLVESILKKIIKVDRLNNNKVNLLKKEYKFKWK</sequence>
<accession>A0A9W4T3F2</accession>
<evidence type="ECO:0000313" key="2">
    <source>
        <dbReference type="Proteomes" id="UP001153678"/>
    </source>
</evidence>
<protein>
    <submittedName>
        <fullName evidence="1">17773_t:CDS:1</fullName>
    </submittedName>
</protein>
<organism evidence="1 2">
    <name type="scientific">Funneliformis geosporum</name>
    <dbReference type="NCBI Taxonomy" id="1117311"/>
    <lineage>
        <taxon>Eukaryota</taxon>
        <taxon>Fungi</taxon>
        <taxon>Fungi incertae sedis</taxon>
        <taxon>Mucoromycota</taxon>
        <taxon>Glomeromycotina</taxon>
        <taxon>Glomeromycetes</taxon>
        <taxon>Glomerales</taxon>
        <taxon>Glomeraceae</taxon>
        <taxon>Funneliformis</taxon>
    </lineage>
</organism>
<evidence type="ECO:0000313" key="1">
    <source>
        <dbReference type="EMBL" id="CAI2191476.1"/>
    </source>
</evidence>
<dbReference type="EMBL" id="CAMKVN010007424">
    <property type="protein sequence ID" value="CAI2191476.1"/>
    <property type="molecule type" value="Genomic_DNA"/>
</dbReference>
<reference evidence="1" key="1">
    <citation type="submission" date="2022-08" db="EMBL/GenBank/DDBJ databases">
        <authorList>
            <person name="Kallberg Y."/>
            <person name="Tangrot J."/>
            <person name="Rosling A."/>
        </authorList>
    </citation>
    <scope>NUCLEOTIDE SEQUENCE</scope>
    <source>
        <strain evidence="1">Wild A</strain>
    </source>
</reference>
<feature type="non-terminal residue" evidence="1">
    <location>
        <position position="117"/>
    </location>
</feature>
<proteinExistence type="predicted"/>
<name>A0A9W4T3F2_9GLOM</name>
<dbReference type="AlphaFoldDB" id="A0A9W4T3F2"/>